<proteinExistence type="predicted"/>
<gene>
    <name evidence="1" type="ORF">QU605_08210</name>
</gene>
<dbReference type="Gene3D" id="3.90.550.10">
    <property type="entry name" value="Spore Coat Polysaccharide Biosynthesis Protein SpsA, Chain A"/>
    <property type="match status" value="1"/>
</dbReference>
<dbReference type="RefSeq" id="WP_289724806.1">
    <property type="nucleotide sequence ID" value="NZ_JAUDUY010000003.1"/>
</dbReference>
<evidence type="ECO:0000313" key="1">
    <source>
        <dbReference type="EMBL" id="MDM9631451.1"/>
    </source>
</evidence>
<dbReference type="SUPFAM" id="SSF53448">
    <property type="entry name" value="Nucleotide-diphospho-sugar transferases"/>
    <property type="match status" value="1"/>
</dbReference>
<dbReference type="PANTHER" id="PTHR36529:SF1">
    <property type="entry name" value="GLYCOSYLTRANSFERASE"/>
    <property type="match status" value="1"/>
</dbReference>
<keyword evidence="2" id="KW-1185">Reference proteome</keyword>
<dbReference type="Proteomes" id="UP001174839">
    <property type="component" value="Unassembled WGS sequence"/>
</dbReference>
<comment type="caution">
    <text evidence="1">The sequence shown here is derived from an EMBL/GenBank/DDBJ whole genome shotgun (WGS) entry which is preliminary data.</text>
</comment>
<dbReference type="InterPro" id="IPR029044">
    <property type="entry name" value="Nucleotide-diphossugar_trans"/>
</dbReference>
<accession>A0ABT7WEW3</accession>
<organism evidence="1 2">
    <name type="scientific">Robiginitalea aurantiaca</name>
    <dbReference type="NCBI Taxonomy" id="3056915"/>
    <lineage>
        <taxon>Bacteria</taxon>
        <taxon>Pseudomonadati</taxon>
        <taxon>Bacteroidota</taxon>
        <taxon>Flavobacteriia</taxon>
        <taxon>Flavobacteriales</taxon>
        <taxon>Flavobacteriaceae</taxon>
        <taxon>Robiginitalea</taxon>
    </lineage>
</organism>
<dbReference type="Pfam" id="PF09837">
    <property type="entry name" value="DUF2064"/>
    <property type="match status" value="1"/>
</dbReference>
<name>A0ABT7WEW3_9FLAO</name>
<sequence length="207" mass="23239">MLRTSSRALLIFTRNPVPGKCKTRLAATIGDQAALEVYLILLRHTAAITAKLNDADKLVYFSEHLGNGTIWDPETFRYKLQEGTDLGQRMQNAFEDAFEAGYSEVLIIGSDMYNLNTSDLKEAFNRFMEAEVVLGPAQDGGYYLLGLKGPIPKLFRNKAWGTHTVLKDTLEDLKDLKVSQLSVRNDIDQYEDIAGIPVFETFAKKIK</sequence>
<dbReference type="EMBL" id="JAUDUY010000003">
    <property type="protein sequence ID" value="MDM9631451.1"/>
    <property type="molecule type" value="Genomic_DNA"/>
</dbReference>
<dbReference type="PANTHER" id="PTHR36529">
    <property type="entry name" value="SLL1095 PROTEIN"/>
    <property type="match status" value="1"/>
</dbReference>
<dbReference type="NCBIfam" id="TIGR04282">
    <property type="entry name" value="glyco_like_cofC"/>
    <property type="match status" value="1"/>
</dbReference>
<dbReference type="InterPro" id="IPR018641">
    <property type="entry name" value="Trfase_1_rSAM/seldom-assoc"/>
</dbReference>
<evidence type="ECO:0000313" key="2">
    <source>
        <dbReference type="Proteomes" id="UP001174839"/>
    </source>
</evidence>
<protein>
    <submittedName>
        <fullName evidence="1">TIGR04282 family arsenosugar biosynthesis glycosyltransferase</fullName>
    </submittedName>
</protein>
<reference evidence="1" key="1">
    <citation type="submission" date="2023-06" db="EMBL/GenBank/DDBJ databases">
        <title>Robiginitalea aurantiacus sp. nov. and Algoriphagus sediminis sp. nov., isolated from coastal sediment.</title>
        <authorList>
            <person name="Zhou Z.Y."/>
            <person name="An J."/>
            <person name="Jia Y.W."/>
            <person name="Du Z.J."/>
        </authorList>
    </citation>
    <scope>NUCLEOTIDE SEQUENCE</scope>
    <source>
        <strain evidence="1">M39</strain>
    </source>
</reference>